<dbReference type="InterPro" id="IPR002575">
    <property type="entry name" value="Aminoglycoside_PTrfase"/>
</dbReference>
<sequence length="215" mass="25110">MYNIQTYIPNYKKATHIDFYNLGKVISLFHSETQRIQGIIEQVDRFSLGSMWESLKYDSDFAQVNFRRQLEVMVEKSIGCQHENNCFIHGDLATWNIITNDKNIYIIDFGEVRRENNHFDISALISSFINIEESEEKITTSLTNFREGYIENFAQFDWILLSENLNIWSTRGVIALLVHNGIDSRTCKMVNKIIEDQARLNNIIRRLAAKYQGGK</sequence>
<dbReference type="InterPro" id="IPR011009">
    <property type="entry name" value="Kinase-like_dom_sf"/>
</dbReference>
<dbReference type="Proteomes" id="UP001597451">
    <property type="component" value="Unassembled WGS sequence"/>
</dbReference>
<evidence type="ECO:0000313" key="3">
    <source>
        <dbReference type="Proteomes" id="UP001597451"/>
    </source>
</evidence>
<dbReference type="EMBL" id="JBHUMX010000042">
    <property type="protein sequence ID" value="MFD2630437.1"/>
    <property type="molecule type" value="Genomic_DNA"/>
</dbReference>
<comment type="caution">
    <text evidence="2">The sequence shown here is derived from an EMBL/GenBank/DDBJ whole genome shotgun (WGS) entry which is preliminary data.</text>
</comment>
<dbReference type="RefSeq" id="WP_379563694.1">
    <property type="nucleotide sequence ID" value="NZ_CP085256.1"/>
</dbReference>
<gene>
    <name evidence="2" type="ORF">ACFSUN_16755</name>
</gene>
<organism evidence="2 3">
    <name type="scientific">Oceanobacillus kapialis</name>
    <dbReference type="NCBI Taxonomy" id="481353"/>
    <lineage>
        <taxon>Bacteria</taxon>
        <taxon>Bacillati</taxon>
        <taxon>Bacillota</taxon>
        <taxon>Bacilli</taxon>
        <taxon>Bacillales</taxon>
        <taxon>Bacillaceae</taxon>
        <taxon>Oceanobacillus</taxon>
    </lineage>
</organism>
<name>A0ABW5Q5A4_9BACI</name>
<feature type="domain" description="Protein kinase" evidence="1">
    <location>
        <begin position="1"/>
        <end position="215"/>
    </location>
</feature>
<accession>A0ABW5Q5A4</accession>
<evidence type="ECO:0000313" key="2">
    <source>
        <dbReference type="EMBL" id="MFD2630437.1"/>
    </source>
</evidence>
<keyword evidence="3" id="KW-1185">Reference proteome</keyword>
<dbReference type="PROSITE" id="PS50011">
    <property type="entry name" value="PROTEIN_KINASE_DOM"/>
    <property type="match status" value="1"/>
</dbReference>
<reference evidence="3" key="1">
    <citation type="journal article" date="2019" name="Int. J. Syst. Evol. Microbiol.">
        <title>The Global Catalogue of Microorganisms (GCM) 10K type strain sequencing project: providing services to taxonomists for standard genome sequencing and annotation.</title>
        <authorList>
            <consortium name="The Broad Institute Genomics Platform"/>
            <consortium name="The Broad Institute Genome Sequencing Center for Infectious Disease"/>
            <person name="Wu L."/>
            <person name="Ma J."/>
        </authorList>
    </citation>
    <scope>NUCLEOTIDE SEQUENCE [LARGE SCALE GENOMIC DNA]</scope>
    <source>
        <strain evidence="3">TISTR 1858</strain>
    </source>
</reference>
<protein>
    <submittedName>
        <fullName evidence="2">Phosphotransferase</fullName>
    </submittedName>
</protein>
<dbReference type="SUPFAM" id="SSF56112">
    <property type="entry name" value="Protein kinase-like (PK-like)"/>
    <property type="match status" value="1"/>
</dbReference>
<dbReference type="Gene3D" id="1.10.510.10">
    <property type="entry name" value="Transferase(Phosphotransferase) domain 1"/>
    <property type="match status" value="1"/>
</dbReference>
<evidence type="ECO:0000259" key="1">
    <source>
        <dbReference type="PROSITE" id="PS50011"/>
    </source>
</evidence>
<dbReference type="Pfam" id="PF01636">
    <property type="entry name" value="APH"/>
    <property type="match status" value="1"/>
</dbReference>
<proteinExistence type="predicted"/>
<dbReference type="InterPro" id="IPR000719">
    <property type="entry name" value="Prot_kinase_dom"/>
</dbReference>